<evidence type="ECO:0000256" key="1">
    <source>
        <dbReference type="ARBA" id="ARBA00004473"/>
    </source>
</evidence>
<dbReference type="AlphaFoldDB" id="A0AAN8EIB9"/>
<dbReference type="InterPro" id="IPR042321">
    <property type="entry name" value="Ima1"/>
</dbReference>
<evidence type="ECO:0000256" key="6">
    <source>
        <dbReference type="SAM" id="MobiDB-lite"/>
    </source>
</evidence>
<dbReference type="PANTHER" id="PTHR28538:SF1">
    <property type="entry name" value="INTEGRAL INNER NUCLEAR MEMBRANE PROTEIN IMA1"/>
    <property type="match status" value="1"/>
</dbReference>
<feature type="region of interest" description="Disordered" evidence="6">
    <location>
        <begin position="488"/>
        <end position="529"/>
    </location>
</feature>
<keyword evidence="10" id="KW-1185">Reference proteome</keyword>
<evidence type="ECO:0000313" key="10">
    <source>
        <dbReference type="Proteomes" id="UP001316803"/>
    </source>
</evidence>
<feature type="compositionally biased region" description="Polar residues" evidence="6">
    <location>
        <begin position="518"/>
        <end position="529"/>
    </location>
</feature>
<keyword evidence="2 7" id="KW-0812">Transmembrane</keyword>
<feature type="domain" description="Ima1 N-terminal" evidence="8">
    <location>
        <begin position="9"/>
        <end position="128"/>
    </location>
</feature>
<dbReference type="PANTHER" id="PTHR28538">
    <property type="entry name" value="INTEGRAL INNER NUCLEAR MEMBRANE PROTEIN IMA1"/>
    <property type="match status" value="1"/>
</dbReference>
<feature type="transmembrane region" description="Helical" evidence="7">
    <location>
        <begin position="565"/>
        <end position="583"/>
    </location>
</feature>
<feature type="transmembrane region" description="Helical" evidence="7">
    <location>
        <begin position="218"/>
        <end position="236"/>
    </location>
</feature>
<gene>
    <name evidence="9" type="ORF">OHC33_002910</name>
</gene>
<feature type="compositionally biased region" description="Polar residues" evidence="6">
    <location>
        <begin position="730"/>
        <end position="752"/>
    </location>
</feature>
<dbReference type="Pfam" id="PF09779">
    <property type="entry name" value="Ima1_N"/>
    <property type="match status" value="1"/>
</dbReference>
<feature type="region of interest" description="Disordered" evidence="6">
    <location>
        <begin position="666"/>
        <end position="820"/>
    </location>
</feature>
<evidence type="ECO:0000256" key="2">
    <source>
        <dbReference type="ARBA" id="ARBA00022692"/>
    </source>
</evidence>
<feature type="transmembrane region" description="Helical" evidence="7">
    <location>
        <begin position="164"/>
        <end position="184"/>
    </location>
</feature>
<feature type="compositionally biased region" description="Basic and acidic residues" evidence="6">
    <location>
        <begin position="758"/>
        <end position="772"/>
    </location>
</feature>
<reference evidence="9 10" key="1">
    <citation type="submission" date="2022-12" db="EMBL/GenBank/DDBJ databases">
        <title>Genomic features and morphological characterization of a novel Knufia sp. strain isolated from spacecraft assembly facility.</title>
        <authorList>
            <person name="Teixeira M."/>
            <person name="Chander A.M."/>
            <person name="Stajich J.E."/>
            <person name="Venkateswaran K."/>
        </authorList>
    </citation>
    <scope>NUCLEOTIDE SEQUENCE [LARGE SCALE GENOMIC DNA]</scope>
    <source>
        <strain evidence="9 10">FJI-L2-BK-P2</strain>
    </source>
</reference>
<dbReference type="GO" id="GO:0034992">
    <property type="term" value="C:microtubule organizing center attachment site"/>
    <property type="evidence" value="ECO:0007669"/>
    <property type="project" value="TreeGrafter"/>
</dbReference>
<dbReference type="GO" id="GO:0034506">
    <property type="term" value="C:chromosome, centromeric core domain"/>
    <property type="evidence" value="ECO:0007669"/>
    <property type="project" value="TreeGrafter"/>
</dbReference>
<feature type="transmembrane region" description="Helical" evidence="7">
    <location>
        <begin position="536"/>
        <end position="559"/>
    </location>
</feature>
<dbReference type="GO" id="GO:0005637">
    <property type="term" value="C:nuclear inner membrane"/>
    <property type="evidence" value="ECO:0007669"/>
    <property type="project" value="UniProtKB-SubCell"/>
</dbReference>
<name>A0AAN8EIB9_9EURO</name>
<keyword evidence="4 7" id="KW-0472">Membrane</keyword>
<feature type="compositionally biased region" description="Polar residues" evidence="6">
    <location>
        <begin position="679"/>
        <end position="714"/>
    </location>
</feature>
<protein>
    <recommendedName>
        <fullName evidence="8">Ima1 N-terminal domain-containing protein</fullName>
    </recommendedName>
</protein>
<proteinExistence type="predicted"/>
<comment type="subcellular location">
    <subcellularLocation>
        <location evidence="1">Nucleus inner membrane</location>
        <topology evidence="1">Multi-pass membrane protein</topology>
    </subcellularLocation>
</comment>
<dbReference type="InterPro" id="IPR018617">
    <property type="entry name" value="Ima1_N"/>
</dbReference>
<sequence length="820" mass="91678">MPVTLRKRLQCHYCGKRLNTARRERNKIHCDSCSADNFFDENNNIVDVPATEASRSANGSHLPEIESESDIFCKTCLTNQSFYVRALADYLPDDDDPKYQEFEDALPQFKKELDLRYPRCCAQCAPRVQAQIRNANYNARTDHVRRLMNRSHNRRPSPQIRLRSLLIAAAGIGHTSSLAVQLLWHALSSQTSPADVVLGLTPRQCLRQWPVPAECTNYAASLLPVSLIVGLLCIWWNPHWQHRLIGREGRLTGLRKYYLLQLAVLSIRFTAWAVVKDLPAIMQYSPAVHTVLFGSLAMLSAYSWFGVIRVDTTPLVDWHTVQQPLVDPNQFHPPVQQLEAPPPSQDRQRFQIEVLGGQTQPAYQPWRPPTPPSSADSMDWTPTSHHFNPQPRLPKPKFDQPSPFYGNLPAAPQRGSLNPKRPAPPQQKQALGVPPGFFGLSKSRDEGPHNQSSEPAGGSFAPPRFFAHEREADTGLENIFDKMFSVNDPLEVPSRPQARSSDESPAQHIFRRTRSSPRQKASSGTQRASSQPPLRLVLSCVIIVGLAVVASSLCSLQTMYGDVTVAPSTITPYTAVIPLIHLLEEYVYLGDLSRLRISTSAIETCIAVIAYLWVPSSGSIWVPMWNKMVIGFLCFLLLQEVYHFCQLQSTPISQAATAQMIQSMERAEQQPLLEEQELSATSHPSPQHQYSYPTSTYASPQAADVSQPQHSMPAQAQRRHPDSLFGDHNTLLNRDSNESINSVSSIQTTSTAAGWKTPKNENRTYDWRESEGSRSTPRRPATNINRGLGGLSLGNEFGTGASVTGPRTRQYTGNQFGRYR</sequence>
<organism evidence="9 10">
    <name type="scientific">Knufia fluminis</name>
    <dbReference type="NCBI Taxonomy" id="191047"/>
    <lineage>
        <taxon>Eukaryota</taxon>
        <taxon>Fungi</taxon>
        <taxon>Dikarya</taxon>
        <taxon>Ascomycota</taxon>
        <taxon>Pezizomycotina</taxon>
        <taxon>Eurotiomycetes</taxon>
        <taxon>Chaetothyriomycetidae</taxon>
        <taxon>Chaetothyriales</taxon>
        <taxon>Trichomeriaceae</taxon>
        <taxon>Knufia</taxon>
    </lineage>
</organism>
<feature type="compositionally biased region" description="Polar residues" evidence="6">
    <location>
        <begin position="801"/>
        <end position="820"/>
    </location>
</feature>
<keyword evidence="3 7" id="KW-1133">Transmembrane helix</keyword>
<feature type="transmembrane region" description="Helical" evidence="7">
    <location>
        <begin position="595"/>
        <end position="614"/>
    </location>
</feature>
<evidence type="ECO:0000313" key="9">
    <source>
        <dbReference type="EMBL" id="KAK5956334.1"/>
    </source>
</evidence>
<dbReference type="GO" id="GO:0071765">
    <property type="term" value="P:nuclear inner membrane organization"/>
    <property type="evidence" value="ECO:0007669"/>
    <property type="project" value="InterPro"/>
</dbReference>
<feature type="transmembrane region" description="Helical" evidence="7">
    <location>
        <begin position="257"/>
        <end position="275"/>
    </location>
</feature>
<accession>A0AAN8EIB9</accession>
<evidence type="ECO:0000259" key="8">
    <source>
        <dbReference type="Pfam" id="PF09779"/>
    </source>
</evidence>
<dbReference type="GO" id="GO:0044732">
    <property type="term" value="C:mitotic spindle pole body"/>
    <property type="evidence" value="ECO:0007669"/>
    <property type="project" value="TreeGrafter"/>
</dbReference>
<evidence type="ECO:0000256" key="3">
    <source>
        <dbReference type="ARBA" id="ARBA00022989"/>
    </source>
</evidence>
<evidence type="ECO:0000256" key="5">
    <source>
        <dbReference type="ARBA" id="ARBA00023242"/>
    </source>
</evidence>
<feature type="transmembrane region" description="Helical" evidence="7">
    <location>
        <begin position="287"/>
        <end position="305"/>
    </location>
</feature>
<comment type="caution">
    <text evidence="9">The sequence shown here is derived from an EMBL/GenBank/DDBJ whole genome shotgun (WGS) entry which is preliminary data.</text>
</comment>
<evidence type="ECO:0000256" key="4">
    <source>
        <dbReference type="ARBA" id="ARBA00023136"/>
    </source>
</evidence>
<feature type="compositionally biased region" description="Polar residues" evidence="6">
    <location>
        <begin position="373"/>
        <end position="387"/>
    </location>
</feature>
<dbReference type="EMBL" id="JAKLMC020000005">
    <property type="protein sequence ID" value="KAK5956334.1"/>
    <property type="molecule type" value="Genomic_DNA"/>
</dbReference>
<evidence type="ECO:0000256" key="7">
    <source>
        <dbReference type="SAM" id="Phobius"/>
    </source>
</evidence>
<keyword evidence="5" id="KW-0539">Nucleus</keyword>
<dbReference type="Proteomes" id="UP001316803">
    <property type="component" value="Unassembled WGS sequence"/>
</dbReference>
<feature type="region of interest" description="Disordered" evidence="6">
    <location>
        <begin position="356"/>
        <end position="463"/>
    </location>
</feature>